<protein>
    <submittedName>
        <fullName evidence="3">BON domain-containing protein</fullName>
    </submittedName>
</protein>
<feature type="compositionally biased region" description="Basic and acidic residues" evidence="1">
    <location>
        <begin position="1"/>
        <end position="26"/>
    </location>
</feature>
<evidence type="ECO:0000259" key="2">
    <source>
        <dbReference type="PROSITE" id="PS50914"/>
    </source>
</evidence>
<dbReference type="AlphaFoldDB" id="A0A6A1TRS2"/>
<dbReference type="InterPro" id="IPR007055">
    <property type="entry name" value="BON_dom"/>
</dbReference>
<name>A0A6A1TRS2_NEOGA</name>
<dbReference type="SMART" id="SM00749">
    <property type="entry name" value="BON"/>
    <property type="match status" value="1"/>
</dbReference>
<dbReference type="EMBL" id="VZUL01000002">
    <property type="protein sequence ID" value="KAB1086850.1"/>
    <property type="molecule type" value="Genomic_DNA"/>
</dbReference>
<dbReference type="Gene3D" id="3.30.1340.30">
    <property type="match status" value="1"/>
</dbReference>
<dbReference type="Proteomes" id="UP000386575">
    <property type="component" value="Unassembled WGS sequence"/>
</dbReference>
<reference evidence="3 4" key="1">
    <citation type="submission" date="2019-09" db="EMBL/GenBank/DDBJ databases">
        <title>Genome sequencing of Ng87 strain.</title>
        <authorList>
            <person name="Karasev E.S."/>
            <person name="Andronov E."/>
        </authorList>
    </citation>
    <scope>NUCLEOTIDE SEQUENCE [LARGE SCALE GENOMIC DNA]</scope>
    <source>
        <strain evidence="3 4">Ng87</strain>
    </source>
</reference>
<comment type="caution">
    <text evidence="3">The sequence shown here is derived from an EMBL/GenBank/DDBJ whole genome shotgun (WGS) entry which is preliminary data.</text>
</comment>
<proteinExistence type="predicted"/>
<evidence type="ECO:0000313" key="4">
    <source>
        <dbReference type="Proteomes" id="UP000386575"/>
    </source>
</evidence>
<accession>A0A6A1TRS2</accession>
<evidence type="ECO:0000256" key="1">
    <source>
        <dbReference type="SAM" id="MobiDB-lite"/>
    </source>
</evidence>
<organism evidence="3 4">
    <name type="scientific">Neorhizobium galegae</name>
    <name type="common">Rhizobium galegae</name>
    <dbReference type="NCBI Taxonomy" id="399"/>
    <lineage>
        <taxon>Bacteria</taxon>
        <taxon>Pseudomonadati</taxon>
        <taxon>Pseudomonadota</taxon>
        <taxon>Alphaproteobacteria</taxon>
        <taxon>Hyphomicrobiales</taxon>
        <taxon>Rhizobiaceae</taxon>
        <taxon>Rhizobium/Agrobacterium group</taxon>
        <taxon>Neorhizobium</taxon>
    </lineage>
</organism>
<feature type="domain" description="BON" evidence="2">
    <location>
        <begin position="87"/>
        <end position="155"/>
    </location>
</feature>
<feature type="region of interest" description="Disordered" evidence="1">
    <location>
        <begin position="1"/>
        <end position="72"/>
    </location>
</feature>
<gene>
    <name evidence="3" type="ORF">F4V91_10675</name>
</gene>
<dbReference type="Pfam" id="PF04972">
    <property type="entry name" value="BON"/>
    <property type="match status" value="1"/>
</dbReference>
<dbReference type="PROSITE" id="PS50914">
    <property type="entry name" value="BON"/>
    <property type="match status" value="1"/>
</dbReference>
<sequence>MVPGKKKADDISREEDFRDYDDRNIDEGWPYDDAGSARPVDNAAYGDPKANFDTNRNRGYQVDSAERDGSEERLVDTIRPGTKGIEDADDLEERVTDAIDELDMIDMASIDVHVEDGTVTLEGAVDDAATSRKIARRIQRVAGVRELVNNLRLEGVDSHIPDDD</sequence>
<dbReference type="InterPro" id="IPR014004">
    <property type="entry name" value="Transpt-assoc_nodulatn_dom_bac"/>
</dbReference>
<evidence type="ECO:0000313" key="3">
    <source>
        <dbReference type="EMBL" id="KAB1086850.1"/>
    </source>
</evidence>